<dbReference type="EMBL" id="JBFMVT010000002">
    <property type="protein sequence ID" value="MEW7313120.1"/>
    <property type="molecule type" value="Genomic_DNA"/>
</dbReference>
<dbReference type="RefSeq" id="WP_367595269.1">
    <property type="nucleotide sequence ID" value="NZ_JBFMVT010000002.1"/>
</dbReference>
<dbReference type="Proteomes" id="UP001555342">
    <property type="component" value="Unassembled WGS sequence"/>
</dbReference>
<proteinExistence type="predicted"/>
<evidence type="ECO:0000313" key="2">
    <source>
        <dbReference type="EMBL" id="MEW7313120.1"/>
    </source>
</evidence>
<evidence type="ECO:0000256" key="1">
    <source>
        <dbReference type="SAM" id="Phobius"/>
    </source>
</evidence>
<keyword evidence="1" id="KW-1133">Transmembrane helix</keyword>
<feature type="transmembrane region" description="Helical" evidence="1">
    <location>
        <begin position="12"/>
        <end position="31"/>
    </location>
</feature>
<evidence type="ECO:0008006" key="4">
    <source>
        <dbReference type="Google" id="ProtNLM"/>
    </source>
</evidence>
<name>A0ABV3NU96_9ENTR</name>
<gene>
    <name evidence="2" type="ORF">AB1E22_10460</name>
</gene>
<reference evidence="2 3" key="1">
    <citation type="submission" date="2024-07" db="EMBL/GenBank/DDBJ databases">
        <authorList>
            <person name="Wang L."/>
        </authorList>
    </citation>
    <scope>NUCLEOTIDE SEQUENCE [LARGE SCALE GENOMIC DNA]</scope>
    <source>
        <strain evidence="2 3">WL359</strain>
    </source>
</reference>
<accession>A0ABV3NU96</accession>
<comment type="caution">
    <text evidence="2">The sequence shown here is derived from an EMBL/GenBank/DDBJ whole genome shotgun (WGS) entry which is preliminary data.</text>
</comment>
<keyword evidence="1" id="KW-0472">Membrane</keyword>
<sequence length="151" mass="16759">MSRDIVLQWLLYRGAAIVMITIMFAAIYFSSESIDYLHSLYTHRNIIVYNTKAVAGATGVPVYIYGICISLRVLFTKGVKPPTTQTPVGRILGAFCTIITVTGMITAFIIPIGLMFSPYSNCPQDKLGDYYVTDLKLCDTINNNRITKASE</sequence>
<keyword evidence="3" id="KW-1185">Reference proteome</keyword>
<keyword evidence="1" id="KW-0812">Transmembrane</keyword>
<evidence type="ECO:0000313" key="3">
    <source>
        <dbReference type="Proteomes" id="UP001555342"/>
    </source>
</evidence>
<protein>
    <recommendedName>
        <fullName evidence="4">DUF1240 domain-containing protein</fullName>
    </recommendedName>
</protein>
<feature type="transmembrane region" description="Helical" evidence="1">
    <location>
        <begin position="91"/>
        <end position="116"/>
    </location>
</feature>
<feature type="transmembrane region" description="Helical" evidence="1">
    <location>
        <begin position="62"/>
        <end position="79"/>
    </location>
</feature>
<organism evidence="2 3">
    <name type="scientific">Buttiauxella gaviniae</name>
    <dbReference type="NCBI Taxonomy" id="82990"/>
    <lineage>
        <taxon>Bacteria</taxon>
        <taxon>Pseudomonadati</taxon>
        <taxon>Pseudomonadota</taxon>
        <taxon>Gammaproteobacteria</taxon>
        <taxon>Enterobacterales</taxon>
        <taxon>Enterobacteriaceae</taxon>
        <taxon>Buttiauxella</taxon>
    </lineage>
</organism>